<feature type="topological domain" description="Extracellular" evidence="12">
    <location>
        <begin position="29"/>
        <end position="172"/>
    </location>
</feature>
<dbReference type="NCBIfam" id="NF009729">
    <property type="entry name" value="PRK13254.1-3"/>
    <property type="match status" value="1"/>
</dbReference>
<keyword evidence="8 12" id="KW-1133">Transmembrane helix</keyword>
<evidence type="ECO:0000256" key="11">
    <source>
        <dbReference type="ARBA" id="ARBA00056663"/>
    </source>
</evidence>
<dbReference type="GO" id="GO:0017004">
    <property type="term" value="P:cytochrome complex assembly"/>
    <property type="evidence" value="ECO:0007669"/>
    <property type="project" value="UniProtKB-KW"/>
</dbReference>
<protein>
    <recommendedName>
        <fullName evidence="12">Cytochrome c-type biogenesis protein CcmE</fullName>
    </recommendedName>
    <alternativeName>
        <fullName evidence="12">Cytochrome c maturation protein E</fullName>
    </alternativeName>
    <alternativeName>
        <fullName evidence="12">Heme chaperone CcmE</fullName>
    </alternativeName>
</protein>
<comment type="subcellular location">
    <subcellularLocation>
        <location evidence="1">Cell inner membrane</location>
    </subcellularLocation>
    <subcellularLocation>
        <location evidence="12">Cell membrane</location>
        <topology evidence="12">Single-pass type II membrane protein</topology>
    </subcellularLocation>
</comment>
<dbReference type="GO" id="GO:0020037">
    <property type="term" value="F:heme binding"/>
    <property type="evidence" value="ECO:0007669"/>
    <property type="project" value="InterPro"/>
</dbReference>
<dbReference type="NCBIfam" id="NF009727">
    <property type="entry name" value="PRK13254.1-1"/>
    <property type="match status" value="1"/>
</dbReference>
<feature type="topological domain" description="Cytoplasmic" evidence="12">
    <location>
        <begin position="1"/>
        <end position="7"/>
    </location>
</feature>
<evidence type="ECO:0000313" key="15">
    <source>
        <dbReference type="EMBL" id="RVU45606.1"/>
    </source>
</evidence>
<evidence type="ECO:0000256" key="4">
    <source>
        <dbReference type="ARBA" id="ARBA00022692"/>
    </source>
</evidence>
<name>A0A437RFQ6_9BURK</name>
<evidence type="ECO:0000256" key="1">
    <source>
        <dbReference type="ARBA" id="ARBA00004533"/>
    </source>
</evidence>
<keyword evidence="16" id="KW-1185">Reference proteome</keyword>
<proteinExistence type="inferred from homology"/>
<dbReference type="Pfam" id="PF03100">
    <property type="entry name" value="CcmE"/>
    <property type="match status" value="1"/>
</dbReference>
<dbReference type="GO" id="GO:0017003">
    <property type="term" value="P:protein-heme linkage"/>
    <property type="evidence" value="ECO:0007669"/>
    <property type="project" value="UniProtKB-UniRule"/>
</dbReference>
<dbReference type="PANTHER" id="PTHR34128:SF2">
    <property type="entry name" value="CYTOCHROME C-TYPE BIOGENESIS PROTEIN CCME HOMOLOG, MITOCHONDRIAL"/>
    <property type="match status" value="1"/>
</dbReference>
<dbReference type="Gene3D" id="2.40.50.140">
    <property type="entry name" value="Nucleic acid-binding proteins"/>
    <property type="match status" value="1"/>
</dbReference>
<dbReference type="OrthoDB" id="9793584at2"/>
<dbReference type="EMBL" id="SACR01000004">
    <property type="protein sequence ID" value="RVU45606.1"/>
    <property type="molecule type" value="Genomic_DNA"/>
</dbReference>
<evidence type="ECO:0000256" key="8">
    <source>
        <dbReference type="ARBA" id="ARBA00022989"/>
    </source>
</evidence>
<dbReference type="AlphaFoldDB" id="A0A437RFQ6"/>
<reference evidence="15 16" key="1">
    <citation type="submission" date="2019-01" db="EMBL/GenBank/DDBJ databases">
        <authorList>
            <person name="Chen W.-M."/>
        </authorList>
    </citation>
    <scope>NUCLEOTIDE SEQUENCE [LARGE SCALE GENOMIC DNA]</scope>
    <source>
        <strain evidence="15 16">KYPY4</strain>
    </source>
</reference>
<evidence type="ECO:0000256" key="3">
    <source>
        <dbReference type="ARBA" id="ARBA00022617"/>
    </source>
</evidence>
<keyword evidence="7 12" id="KW-0735">Signal-anchor</keyword>
<evidence type="ECO:0000256" key="12">
    <source>
        <dbReference type="HAMAP-Rule" id="MF_01959"/>
    </source>
</evidence>
<keyword evidence="3 12" id="KW-0349">Heme</keyword>
<evidence type="ECO:0000256" key="14">
    <source>
        <dbReference type="SAM" id="MobiDB-lite"/>
    </source>
</evidence>
<keyword evidence="6 12" id="KW-0201">Cytochrome c-type biogenesis</keyword>
<accession>A0A437RFQ6</accession>
<organism evidence="15 16">
    <name type="scientific">Rubrivivax rivuli</name>
    <dbReference type="NCBI Taxonomy" id="1862385"/>
    <lineage>
        <taxon>Bacteria</taxon>
        <taxon>Pseudomonadati</taxon>
        <taxon>Pseudomonadota</taxon>
        <taxon>Betaproteobacteria</taxon>
        <taxon>Burkholderiales</taxon>
        <taxon>Sphaerotilaceae</taxon>
        <taxon>Rubrivivax</taxon>
    </lineage>
</organism>
<keyword evidence="2 12" id="KW-1003">Cell membrane</keyword>
<feature type="region of interest" description="Disordered" evidence="14">
    <location>
        <begin position="134"/>
        <end position="172"/>
    </location>
</feature>
<evidence type="ECO:0000256" key="2">
    <source>
        <dbReference type="ARBA" id="ARBA00022475"/>
    </source>
</evidence>
<evidence type="ECO:0000256" key="6">
    <source>
        <dbReference type="ARBA" id="ARBA00022748"/>
    </source>
</evidence>
<keyword evidence="5 12" id="KW-0479">Metal-binding</keyword>
<dbReference type="FunFam" id="2.40.50.140:FF:000104">
    <property type="entry name" value="Cytochrome c-type biogenesis protein CcmE"/>
    <property type="match status" value="1"/>
</dbReference>
<sequence length="172" mass="18287">MKPRHKKLAAIGGLVSAAGIVVALVLNAFESNLVFFYSPTQVAAKEAPTARTFRVGGLVEEGSVKVDGTLVQFVITDTAQKVPVRYTGILPDLFKEGKGVVAQGQLREGVFEAREVLAKHDENYMPPEAAEALKNAQTGDHKQMSQTLYKGANPGSGSQTQGQTTYGKGAPQ</sequence>
<feature type="compositionally biased region" description="Polar residues" evidence="14">
    <location>
        <begin position="155"/>
        <end position="166"/>
    </location>
</feature>
<dbReference type="GO" id="GO:0046872">
    <property type="term" value="F:metal ion binding"/>
    <property type="evidence" value="ECO:0007669"/>
    <property type="project" value="UniProtKB-KW"/>
</dbReference>
<comment type="function">
    <text evidence="11 12">Heme chaperone required for the biogenesis of c-type cytochromes. Transiently binds heme delivered by CcmC and transfers the heme to apo-cytochromes in a process facilitated by CcmF and CcmH.</text>
</comment>
<evidence type="ECO:0000256" key="13">
    <source>
        <dbReference type="PIRSR" id="PIRSR604329-50"/>
    </source>
</evidence>
<dbReference type="SUPFAM" id="SSF82093">
    <property type="entry name" value="Heme chaperone CcmE"/>
    <property type="match status" value="1"/>
</dbReference>
<dbReference type="RefSeq" id="WP_128229695.1">
    <property type="nucleotide sequence ID" value="NZ_SACR01000004.1"/>
</dbReference>
<comment type="similarity">
    <text evidence="12">Belongs to the CcmE/CycJ family.</text>
</comment>
<dbReference type="InterPro" id="IPR012340">
    <property type="entry name" value="NA-bd_OB-fold"/>
</dbReference>
<evidence type="ECO:0000313" key="16">
    <source>
        <dbReference type="Proteomes" id="UP000285575"/>
    </source>
</evidence>
<dbReference type="PANTHER" id="PTHR34128">
    <property type="entry name" value="CYTOCHROME C-TYPE BIOGENESIS PROTEIN CCME HOMOLOG, MITOCHONDRIAL"/>
    <property type="match status" value="1"/>
</dbReference>
<evidence type="ECO:0000256" key="7">
    <source>
        <dbReference type="ARBA" id="ARBA00022968"/>
    </source>
</evidence>
<dbReference type="InterPro" id="IPR004329">
    <property type="entry name" value="CcmE"/>
</dbReference>
<evidence type="ECO:0000256" key="9">
    <source>
        <dbReference type="ARBA" id="ARBA00023004"/>
    </source>
</evidence>
<dbReference type="NCBIfam" id="NF009731">
    <property type="entry name" value="PRK13254.1-5"/>
    <property type="match status" value="1"/>
</dbReference>
<comment type="caution">
    <text evidence="15">The sequence shown here is derived from an EMBL/GenBank/DDBJ whole genome shotgun (WGS) entry which is preliminary data.</text>
</comment>
<dbReference type="HAMAP" id="MF_01959">
    <property type="entry name" value="CcmE"/>
    <property type="match status" value="1"/>
</dbReference>
<keyword evidence="10 12" id="KW-0472">Membrane</keyword>
<feature type="binding site" description="axial binding residue" evidence="12 13">
    <location>
        <position position="124"/>
    </location>
    <ligand>
        <name>heme</name>
        <dbReference type="ChEBI" id="CHEBI:30413"/>
    </ligand>
    <ligandPart>
        <name>Fe</name>
        <dbReference type="ChEBI" id="CHEBI:18248"/>
    </ligandPart>
</feature>
<feature type="binding site" description="covalent" evidence="12 13">
    <location>
        <position position="120"/>
    </location>
    <ligand>
        <name>heme</name>
        <dbReference type="ChEBI" id="CHEBI:30413"/>
    </ligand>
</feature>
<keyword evidence="4 12" id="KW-0812">Transmembrane</keyword>
<evidence type="ECO:0000256" key="5">
    <source>
        <dbReference type="ARBA" id="ARBA00022723"/>
    </source>
</evidence>
<gene>
    <name evidence="12 15" type="primary">ccmE</name>
    <name evidence="12" type="synonym">cycJ</name>
    <name evidence="15" type="ORF">EOE66_16010</name>
</gene>
<dbReference type="Proteomes" id="UP000285575">
    <property type="component" value="Unassembled WGS sequence"/>
</dbReference>
<keyword evidence="9 12" id="KW-0408">Iron</keyword>
<dbReference type="InterPro" id="IPR036127">
    <property type="entry name" value="CcmE-like_sf"/>
</dbReference>
<dbReference type="GO" id="GO:0005886">
    <property type="term" value="C:plasma membrane"/>
    <property type="evidence" value="ECO:0007669"/>
    <property type="project" value="UniProtKB-SubCell"/>
</dbReference>
<evidence type="ECO:0000256" key="10">
    <source>
        <dbReference type="ARBA" id="ARBA00023136"/>
    </source>
</evidence>